<feature type="transmembrane region" description="Helical" evidence="1">
    <location>
        <begin position="114"/>
        <end position="131"/>
    </location>
</feature>
<feature type="transmembrane region" description="Helical" evidence="1">
    <location>
        <begin position="143"/>
        <end position="172"/>
    </location>
</feature>
<evidence type="ECO:0000313" key="3">
    <source>
        <dbReference type="EMBL" id="BAT59344.1"/>
    </source>
</evidence>
<sequence>MEDTKTVARTGPFAFIRNPEDFWGGLVLILFAVFAWWATRTLPGQQGFAFGPGTAPRLFMVLLALNGLAIMATGIFTDGNDVHYSWKSAVFIVVVAAIWLAIERGMWAIGQGANGYMVATVVIAAASLLMIPTLDRLELRGVFFIVLSVCLFAACIRTLGLVVSTFLLVFVSSAATNEVKWVQAAIWGVVMAAFCAILFPYVLNLPMQLWPRF</sequence>
<proteinExistence type="predicted"/>
<accession>A0A0S3PU49</accession>
<protein>
    <submittedName>
        <fullName evidence="3">Tripartite tricarboxylate transporter TctB family protein</fullName>
    </submittedName>
</protein>
<reference evidence="3 4" key="1">
    <citation type="submission" date="2015-08" db="EMBL/GenBank/DDBJ databases">
        <title>Investigation of the bacterial diversity of lava forest soil.</title>
        <authorList>
            <person name="Lee J.S."/>
        </authorList>
    </citation>
    <scope>NUCLEOTIDE SEQUENCE [LARGE SCALE GENOMIC DNA]</scope>
    <source>
        <strain evidence="3 4">GJW-30</strain>
    </source>
</reference>
<keyword evidence="1" id="KW-0812">Transmembrane</keyword>
<keyword evidence="4" id="KW-1185">Reference proteome</keyword>
<keyword evidence="1" id="KW-0472">Membrane</keyword>
<organism evidence="3 4">
    <name type="scientific">Variibacter gotjawalensis</name>
    <dbReference type="NCBI Taxonomy" id="1333996"/>
    <lineage>
        <taxon>Bacteria</taxon>
        <taxon>Pseudomonadati</taxon>
        <taxon>Pseudomonadota</taxon>
        <taxon>Alphaproteobacteria</taxon>
        <taxon>Hyphomicrobiales</taxon>
        <taxon>Nitrobacteraceae</taxon>
        <taxon>Variibacter</taxon>
    </lineage>
</organism>
<dbReference type="Proteomes" id="UP000236884">
    <property type="component" value="Chromosome"/>
</dbReference>
<name>A0A0S3PU49_9BRAD</name>
<dbReference type="OrthoDB" id="7914375at2"/>
<dbReference type="KEGG" id="vgo:GJW-30_1_01876"/>
<feature type="transmembrane region" description="Helical" evidence="1">
    <location>
        <begin position="21"/>
        <end position="38"/>
    </location>
</feature>
<dbReference type="AlphaFoldDB" id="A0A0S3PU49"/>
<feature type="transmembrane region" description="Helical" evidence="1">
    <location>
        <begin position="58"/>
        <end position="77"/>
    </location>
</feature>
<dbReference type="Pfam" id="PF07331">
    <property type="entry name" value="TctB"/>
    <property type="match status" value="1"/>
</dbReference>
<dbReference type="RefSeq" id="WP_130364854.1">
    <property type="nucleotide sequence ID" value="NZ_AP014946.1"/>
</dbReference>
<feature type="transmembrane region" description="Helical" evidence="1">
    <location>
        <begin position="184"/>
        <end position="203"/>
    </location>
</feature>
<evidence type="ECO:0000259" key="2">
    <source>
        <dbReference type="Pfam" id="PF07331"/>
    </source>
</evidence>
<feature type="transmembrane region" description="Helical" evidence="1">
    <location>
        <begin position="84"/>
        <end position="102"/>
    </location>
</feature>
<gene>
    <name evidence="3" type="ORF">GJW-30_1_01876</name>
</gene>
<evidence type="ECO:0000256" key="1">
    <source>
        <dbReference type="SAM" id="Phobius"/>
    </source>
</evidence>
<evidence type="ECO:0000313" key="4">
    <source>
        <dbReference type="Proteomes" id="UP000236884"/>
    </source>
</evidence>
<feature type="domain" description="DUF1468" evidence="2">
    <location>
        <begin position="90"/>
        <end position="207"/>
    </location>
</feature>
<keyword evidence="1" id="KW-1133">Transmembrane helix</keyword>
<dbReference type="InterPro" id="IPR009936">
    <property type="entry name" value="DUF1468"/>
</dbReference>
<dbReference type="EMBL" id="AP014946">
    <property type="protein sequence ID" value="BAT59344.1"/>
    <property type="molecule type" value="Genomic_DNA"/>
</dbReference>